<dbReference type="RefSeq" id="WP_149353096.1">
    <property type="nucleotide sequence ID" value="NZ_VTRV01000097.1"/>
</dbReference>
<protein>
    <submittedName>
        <fullName evidence="1">Uncharacterized protein</fullName>
    </submittedName>
</protein>
<accession>A0A5D8Z3Y5</accession>
<dbReference type="Proteomes" id="UP000323164">
    <property type="component" value="Unassembled WGS sequence"/>
</dbReference>
<sequence>MRHLRVRGPGTTRTDYAAAPADRARATLSSLLDRIDQANGARRAEGLPATSIHDGDTLAEANGKLVIALLGCHDDVALATRAAEAFARMAHTDAVTGGVTAASSRRSAFPGSVHHPNGGANL</sequence>
<dbReference type="EMBL" id="VTRV01000097">
    <property type="protein sequence ID" value="TZF88792.1"/>
    <property type="molecule type" value="Genomic_DNA"/>
</dbReference>
<dbReference type="AlphaFoldDB" id="A0A5D8Z3Y5"/>
<feature type="non-terminal residue" evidence="1">
    <location>
        <position position="122"/>
    </location>
</feature>
<keyword evidence="2" id="KW-1185">Reference proteome</keyword>
<evidence type="ECO:0000313" key="1">
    <source>
        <dbReference type="EMBL" id="TZF88792.1"/>
    </source>
</evidence>
<name>A0A5D8Z3Y5_9GAMM</name>
<comment type="caution">
    <text evidence="1">The sequence shown here is derived from an EMBL/GenBank/DDBJ whole genome shotgun (WGS) entry which is preliminary data.</text>
</comment>
<organism evidence="1 2">
    <name type="scientific">Cognatilysobacter lacus</name>
    <dbReference type="NCBI Taxonomy" id="1643323"/>
    <lineage>
        <taxon>Bacteria</taxon>
        <taxon>Pseudomonadati</taxon>
        <taxon>Pseudomonadota</taxon>
        <taxon>Gammaproteobacteria</taxon>
        <taxon>Lysobacterales</taxon>
        <taxon>Lysobacteraceae</taxon>
        <taxon>Cognatilysobacter</taxon>
    </lineage>
</organism>
<reference evidence="1 2" key="1">
    <citation type="submission" date="2019-08" db="EMBL/GenBank/DDBJ databases">
        <title>Draft genome sequence of Lysobacter sp. UKS-15.</title>
        <authorList>
            <person name="Im W.-T."/>
        </authorList>
    </citation>
    <scope>NUCLEOTIDE SEQUENCE [LARGE SCALE GENOMIC DNA]</scope>
    <source>
        <strain evidence="1 2">UKS-15</strain>
    </source>
</reference>
<evidence type="ECO:0000313" key="2">
    <source>
        <dbReference type="Proteomes" id="UP000323164"/>
    </source>
</evidence>
<proteinExistence type="predicted"/>
<gene>
    <name evidence="1" type="ORF">FW784_09435</name>
</gene>